<dbReference type="Gene3D" id="2.40.37.20">
    <property type="entry name" value="D-serine dehydratase-like domain"/>
    <property type="match status" value="1"/>
</dbReference>
<evidence type="ECO:0000313" key="4">
    <source>
        <dbReference type="EMBL" id="MBF2714038.1"/>
    </source>
</evidence>
<dbReference type="InterPro" id="IPR001608">
    <property type="entry name" value="Ala_racemase_N"/>
</dbReference>
<dbReference type="Pfam" id="PF14031">
    <property type="entry name" value="D-ser_dehydrat"/>
    <property type="match status" value="1"/>
</dbReference>
<accession>A0AAE2R934</accession>
<gene>
    <name evidence="4" type="ORF">IEI95_007140</name>
</gene>
<dbReference type="GO" id="GO:0008721">
    <property type="term" value="F:D-serine ammonia-lyase activity"/>
    <property type="evidence" value="ECO:0007669"/>
    <property type="project" value="TreeGrafter"/>
</dbReference>
<dbReference type="EMBL" id="JACXXJ020000003">
    <property type="protein sequence ID" value="MBF2714038.1"/>
    <property type="molecule type" value="Genomic_DNA"/>
</dbReference>
<evidence type="ECO:0000256" key="2">
    <source>
        <dbReference type="ARBA" id="ARBA00023239"/>
    </source>
</evidence>
<dbReference type="Gene3D" id="3.20.20.10">
    <property type="entry name" value="Alanine racemase"/>
    <property type="match status" value="1"/>
</dbReference>
<dbReference type="PANTHER" id="PTHR28004:SF2">
    <property type="entry name" value="D-SERINE DEHYDRATASE"/>
    <property type="match status" value="1"/>
</dbReference>
<dbReference type="GO" id="GO:0036088">
    <property type="term" value="P:D-serine catabolic process"/>
    <property type="evidence" value="ECO:0007669"/>
    <property type="project" value="TreeGrafter"/>
</dbReference>
<organism evidence="4 5">
    <name type="scientific">Agrobacterium vitis</name>
    <name type="common">Rhizobium vitis</name>
    <dbReference type="NCBI Taxonomy" id="373"/>
    <lineage>
        <taxon>Bacteria</taxon>
        <taxon>Pseudomonadati</taxon>
        <taxon>Pseudomonadota</taxon>
        <taxon>Alphaproteobacteria</taxon>
        <taxon>Hyphomicrobiales</taxon>
        <taxon>Rhizobiaceae</taxon>
        <taxon>Rhizobium/Agrobacterium group</taxon>
        <taxon>Agrobacterium</taxon>
    </lineage>
</organism>
<reference evidence="4" key="1">
    <citation type="submission" date="2020-11" db="EMBL/GenBank/DDBJ databases">
        <title>Agrobacterium vitis strain K377 genome.</title>
        <authorList>
            <person name="Xi H."/>
        </authorList>
    </citation>
    <scope>NUCLEOTIDE SEQUENCE</scope>
    <source>
        <strain evidence="4">K377</strain>
    </source>
</reference>
<dbReference type="InterPro" id="IPR042208">
    <property type="entry name" value="D-ser_dehydrat-like_sf"/>
</dbReference>
<dbReference type="InterPro" id="IPR026956">
    <property type="entry name" value="D-ser_dehydrat-like_dom"/>
</dbReference>
<proteinExistence type="inferred from homology"/>
<evidence type="ECO:0000313" key="5">
    <source>
        <dbReference type="Proteomes" id="UP000655037"/>
    </source>
</evidence>
<dbReference type="PANTHER" id="PTHR28004">
    <property type="entry name" value="ZGC:162816-RELATED"/>
    <property type="match status" value="1"/>
</dbReference>
<comment type="similarity">
    <text evidence="1">Belongs to the DSD1 family.</text>
</comment>
<dbReference type="AlphaFoldDB" id="A0AAE2R934"/>
<dbReference type="SUPFAM" id="SSF51419">
    <property type="entry name" value="PLP-binding barrel"/>
    <property type="match status" value="1"/>
</dbReference>
<feature type="domain" description="D-serine dehydratase-like" evidence="3">
    <location>
        <begin position="256"/>
        <end position="346"/>
    </location>
</feature>
<name>A0AAE2R934_AGRVI</name>
<keyword evidence="2" id="KW-0456">Lyase</keyword>
<evidence type="ECO:0000256" key="1">
    <source>
        <dbReference type="ARBA" id="ARBA00005323"/>
    </source>
</evidence>
<dbReference type="RefSeq" id="WP_194416205.1">
    <property type="nucleotide sequence ID" value="NZ_JACXXJ020000003.1"/>
</dbReference>
<protein>
    <submittedName>
        <fullName evidence="4">Alanine racemase</fullName>
    </submittedName>
</protein>
<dbReference type="InterPro" id="IPR051466">
    <property type="entry name" value="D-amino_acid_metab_enzyme"/>
</dbReference>
<sequence length="363" mass="38940">MSDSVTFPWPSIGTPIDLVATPMPIIDEDRVAANIARVQTYMNQCDKSLRVHIKTHKLPAIARQQLSAGAVGINCQKLTEAEVFADAGFEDILLSYNIVGPKKLTRLQALNSRVAKLKVVADSGTVVEALAIKFRPDRPLAVLVECDTGGGRCGVKTPGAVVSLAESIKTHASLEFAGILTYPAIGSAGTVERFFAESMALLADRGISCPIRSNGGSPDLFNSDIVPSANEHRAGTYVYNDRSMVRVGHCRAEDVAIAMLATVVSRPSPGRAILDCGSKSLTSDLIGFDNYGLVEGFDDARIVALYEEHAVVEFGRSFAEVGSAVKVIPNHACPISNLFDRVVFHRNGLVTRVEMVAARGMVW</sequence>
<comment type="caution">
    <text evidence="4">The sequence shown here is derived from an EMBL/GenBank/DDBJ whole genome shotgun (WGS) entry which is preliminary data.</text>
</comment>
<evidence type="ECO:0000259" key="3">
    <source>
        <dbReference type="SMART" id="SM01119"/>
    </source>
</evidence>
<dbReference type="SMART" id="SM01119">
    <property type="entry name" value="D-ser_dehydrat"/>
    <property type="match status" value="1"/>
</dbReference>
<dbReference type="Pfam" id="PF01168">
    <property type="entry name" value="Ala_racemase_N"/>
    <property type="match status" value="1"/>
</dbReference>
<dbReference type="InterPro" id="IPR029066">
    <property type="entry name" value="PLP-binding_barrel"/>
</dbReference>
<dbReference type="Proteomes" id="UP000655037">
    <property type="component" value="Unassembled WGS sequence"/>
</dbReference>